<feature type="binding site" evidence="10">
    <location>
        <position position="82"/>
    </location>
    <ligand>
        <name>L-cysteinyl-5'-AMP</name>
        <dbReference type="ChEBI" id="CHEBI:144924"/>
    </ligand>
</feature>
<dbReference type="PRINTS" id="PR00983">
    <property type="entry name" value="TRNASYNTHCYS"/>
</dbReference>
<accession>A0ABR8WVN8</accession>
<evidence type="ECO:0000256" key="6">
    <source>
        <dbReference type="ARBA" id="ARBA00022741"/>
    </source>
</evidence>
<dbReference type="PANTHER" id="PTHR10890">
    <property type="entry name" value="CYSTEINYL-TRNA SYNTHETASE"/>
    <property type="match status" value="1"/>
</dbReference>
<dbReference type="InterPro" id="IPR024909">
    <property type="entry name" value="Cys-tRNA/MSH_ligase"/>
</dbReference>
<evidence type="ECO:0000256" key="9">
    <source>
        <dbReference type="ARBA" id="ARBA00048350"/>
    </source>
</evidence>
<feature type="binding site" evidence="10">
    <location>
        <begin position="67"/>
        <end position="70"/>
    </location>
    <ligand>
        <name>L-cysteinyl-5'-AMP</name>
        <dbReference type="ChEBI" id="CHEBI:144924"/>
    </ligand>
</feature>
<keyword evidence="13" id="KW-1185">Reference proteome</keyword>
<dbReference type="InterPro" id="IPR017812">
    <property type="entry name" value="Mycothiol_ligase_MshC"/>
</dbReference>
<dbReference type="NCBIfam" id="TIGR03447">
    <property type="entry name" value="mycothiol_MshC"/>
    <property type="match status" value="1"/>
</dbReference>
<comment type="similarity">
    <text evidence="2 10">Belongs to the class-I aminoacyl-tRNA synthetase family. MshC subfamily.</text>
</comment>
<feature type="short sequence motif" description="'KMSKS' region" evidence="10">
    <location>
        <begin position="312"/>
        <end position="316"/>
    </location>
</feature>
<comment type="caution">
    <text evidence="12">The sequence shown here is derived from an EMBL/GenBank/DDBJ whole genome shotgun (WGS) entry which is preliminary data.</text>
</comment>
<dbReference type="Pfam" id="PF01406">
    <property type="entry name" value="tRNA-synt_1e"/>
    <property type="match status" value="1"/>
</dbReference>
<feature type="binding site" evidence="10">
    <location>
        <begin position="105"/>
        <end position="107"/>
    </location>
    <ligand>
        <name>L-cysteinyl-5'-AMP</name>
        <dbReference type="ChEBI" id="CHEBI:144924"/>
    </ligand>
</feature>
<feature type="short sequence motif" description="'HIGH' region" evidence="10">
    <location>
        <begin position="69"/>
        <end position="79"/>
    </location>
</feature>
<feature type="binding site" evidence="10">
    <location>
        <position position="280"/>
    </location>
    <ligand>
        <name>Zn(2+)</name>
        <dbReference type="ChEBI" id="CHEBI:29105"/>
    </ligand>
</feature>
<proteinExistence type="inferred from homology"/>
<evidence type="ECO:0000313" key="12">
    <source>
        <dbReference type="EMBL" id="MBD8020801.1"/>
    </source>
</evidence>
<feature type="binding site" evidence="10">
    <location>
        <position position="255"/>
    </location>
    <ligand>
        <name>Zn(2+)</name>
        <dbReference type="ChEBI" id="CHEBI:29105"/>
    </ligand>
</feature>
<dbReference type="PANTHER" id="PTHR10890:SF3">
    <property type="entry name" value="CYSTEINE--TRNA LIGASE, CYTOPLASMIC"/>
    <property type="match status" value="1"/>
</dbReference>
<gene>
    <name evidence="10" type="primary">mshC</name>
    <name evidence="12" type="ORF">H9634_08405</name>
</gene>
<comment type="subunit">
    <text evidence="3 10">Monomer.</text>
</comment>
<evidence type="ECO:0000256" key="7">
    <source>
        <dbReference type="ARBA" id="ARBA00022833"/>
    </source>
</evidence>
<evidence type="ECO:0000256" key="5">
    <source>
        <dbReference type="ARBA" id="ARBA00022723"/>
    </source>
</evidence>
<feature type="short sequence motif" description="'ERGGDP' region" evidence="10">
    <location>
        <begin position="210"/>
        <end position="215"/>
    </location>
</feature>
<dbReference type="CDD" id="cd00672">
    <property type="entry name" value="CysRS_core"/>
    <property type="match status" value="1"/>
</dbReference>
<evidence type="ECO:0000256" key="10">
    <source>
        <dbReference type="HAMAP-Rule" id="MF_01697"/>
    </source>
</evidence>
<dbReference type="EMBL" id="JACSPY010000007">
    <property type="protein sequence ID" value="MBD8020801.1"/>
    <property type="molecule type" value="Genomic_DNA"/>
</dbReference>
<feature type="domain" description="tRNA synthetases class I catalytic" evidence="11">
    <location>
        <begin position="57"/>
        <end position="360"/>
    </location>
</feature>
<dbReference type="Gene3D" id="1.20.120.640">
    <property type="entry name" value="Anticodon-binding domain of a subclass of class I aminoacyl-tRNA synthetases"/>
    <property type="match status" value="1"/>
</dbReference>
<evidence type="ECO:0000259" key="11">
    <source>
        <dbReference type="Pfam" id="PF01406"/>
    </source>
</evidence>
<dbReference type="EC" id="6.3.1.13" evidence="10"/>
<organism evidence="12 13">
    <name type="scientific">Brevibacterium gallinarum</name>
    <dbReference type="NCBI Taxonomy" id="2762220"/>
    <lineage>
        <taxon>Bacteria</taxon>
        <taxon>Bacillati</taxon>
        <taxon>Actinomycetota</taxon>
        <taxon>Actinomycetes</taxon>
        <taxon>Micrococcales</taxon>
        <taxon>Brevibacteriaceae</taxon>
        <taxon>Brevibacterium</taxon>
    </lineage>
</organism>
<keyword evidence="5 10" id="KW-0479">Metal-binding</keyword>
<feature type="binding site" evidence="10">
    <location>
        <position position="306"/>
    </location>
    <ligand>
        <name>L-cysteinyl-5'-AMP</name>
        <dbReference type="ChEBI" id="CHEBI:144924"/>
    </ligand>
</feature>
<evidence type="ECO:0000256" key="4">
    <source>
        <dbReference type="ARBA" id="ARBA00022598"/>
    </source>
</evidence>
<dbReference type="HAMAP" id="MF_01697">
    <property type="entry name" value="MshC"/>
    <property type="match status" value="1"/>
</dbReference>
<evidence type="ECO:0000256" key="3">
    <source>
        <dbReference type="ARBA" id="ARBA00011245"/>
    </source>
</evidence>
<dbReference type="GO" id="GO:0016874">
    <property type="term" value="F:ligase activity"/>
    <property type="evidence" value="ECO:0007669"/>
    <property type="project" value="UniProtKB-KW"/>
</dbReference>
<comment type="catalytic activity">
    <reaction evidence="9 10">
        <text>1D-myo-inositol 2-amino-2-deoxy-alpha-D-glucopyranoside + L-cysteine + ATP = 1D-myo-inositol 2-(L-cysteinylamino)-2-deoxy-alpha-D-glucopyranoside + AMP + diphosphate + H(+)</text>
        <dbReference type="Rhea" id="RHEA:26176"/>
        <dbReference type="ChEBI" id="CHEBI:15378"/>
        <dbReference type="ChEBI" id="CHEBI:30616"/>
        <dbReference type="ChEBI" id="CHEBI:33019"/>
        <dbReference type="ChEBI" id="CHEBI:35235"/>
        <dbReference type="ChEBI" id="CHEBI:58886"/>
        <dbReference type="ChEBI" id="CHEBI:58887"/>
        <dbReference type="ChEBI" id="CHEBI:456215"/>
        <dbReference type="EC" id="6.3.1.13"/>
    </reaction>
</comment>
<keyword evidence="4 10" id="KW-0436">Ligase</keyword>
<keyword evidence="7 10" id="KW-0862">Zinc</keyword>
<evidence type="ECO:0000256" key="1">
    <source>
        <dbReference type="ARBA" id="ARBA00003679"/>
    </source>
</evidence>
<dbReference type="Proteomes" id="UP000651517">
    <property type="component" value="Unassembled WGS sequence"/>
</dbReference>
<dbReference type="InterPro" id="IPR014729">
    <property type="entry name" value="Rossmann-like_a/b/a_fold"/>
</dbReference>
<comment type="function">
    <text evidence="1 10">Catalyzes the ATP-dependent condensation of GlcN-Ins and L-cysteine to form L-Cys-GlcN-Ins.</text>
</comment>
<evidence type="ECO:0000256" key="2">
    <source>
        <dbReference type="ARBA" id="ARBA00007723"/>
    </source>
</evidence>
<reference evidence="12 13" key="1">
    <citation type="submission" date="2020-08" db="EMBL/GenBank/DDBJ databases">
        <title>A Genomic Blueprint of the Chicken Gut Microbiome.</title>
        <authorList>
            <person name="Gilroy R."/>
            <person name="Ravi A."/>
            <person name="Getino M."/>
            <person name="Pursley I."/>
            <person name="Horton D.L."/>
            <person name="Alikhan N.-F."/>
            <person name="Baker D."/>
            <person name="Gharbi K."/>
            <person name="Hall N."/>
            <person name="Watson M."/>
            <person name="Adriaenssens E.M."/>
            <person name="Foster-Nyarko E."/>
            <person name="Jarju S."/>
            <person name="Secka A."/>
            <person name="Antonio M."/>
            <person name="Oren A."/>
            <person name="Chaudhuri R."/>
            <person name="La Ragione R.M."/>
            <person name="Hildebrand F."/>
            <person name="Pallen M.J."/>
        </authorList>
    </citation>
    <scope>NUCLEOTIDE SEQUENCE [LARGE SCALE GENOMIC DNA]</scope>
    <source>
        <strain evidence="12 13">Re57</strain>
    </source>
</reference>
<protein>
    <recommendedName>
        <fullName evidence="10">L-cysteine:1D-myo-inositol 2-amino-2-deoxy-alpha-D-glucopyranoside ligase</fullName>
        <shortName evidence="10">L-Cys:GlcN-Ins ligase</shortName>
        <ecNumber evidence="10">6.3.1.13</ecNumber>
    </recommendedName>
    <alternativeName>
        <fullName evidence="10">Mycothiol ligase</fullName>
        <shortName evidence="10">MSH ligase</shortName>
    </alternativeName>
</protein>
<feature type="binding site" evidence="10">
    <location>
        <position position="251"/>
    </location>
    <ligand>
        <name>L-cysteinyl-5'-AMP</name>
        <dbReference type="ChEBI" id="CHEBI:144924"/>
    </ligand>
</feature>
<dbReference type="InterPro" id="IPR032678">
    <property type="entry name" value="tRNA-synt_1_cat_dom"/>
</dbReference>
<evidence type="ECO:0000313" key="13">
    <source>
        <dbReference type="Proteomes" id="UP000651517"/>
    </source>
</evidence>
<sequence>MLFRCAGTSAVLRSLIAHSYAGDVKPWQSPDVPRLSSSGRGPDVYCTAEQGPVQAPGKEKVARLYVCGITPYDSTHLGHAATYVAFDVLQRVWRDAGVEVSYVQNITDIDDPLLARADATGVDWRDLADGEIERFRSDMEALRVIAPDHYIGAVESIDLVVSAVTELLHNGYAYRLDNGDVYYRVNAAIKPAFGSESHYDRDTMLRLFGERGGDPGTPGKEDPLDALLWRAEREGEPSWDGGELGPGRPGWHIECAAIANEYLGFPLTIQGGGSDLIFPHHEMCAAHATALTGEPFAQVFMHTGMVGYEGEKMSKSRGNLVFVSALRESGVDPMAVRLTLLAHHYRCDWSYSDEVLEQAQQRLATWRRAAGLGSTVSAEDVIDDLRHDLSDDLDTPSALSTLDRWAATTSSEGSRADTEEIVEAIDALLGVRL</sequence>
<keyword evidence="6 10" id="KW-0547">Nucleotide-binding</keyword>
<feature type="binding site" evidence="10">
    <location>
        <begin position="273"/>
        <end position="275"/>
    </location>
    <ligand>
        <name>L-cysteinyl-5'-AMP</name>
        <dbReference type="ChEBI" id="CHEBI:144924"/>
    </ligand>
</feature>
<comment type="cofactor">
    <cofactor evidence="10">
        <name>Zn(2+)</name>
        <dbReference type="ChEBI" id="CHEBI:29105"/>
    </cofactor>
    <text evidence="10">Binds 1 zinc ion per subunit.</text>
</comment>
<dbReference type="Gene3D" id="3.40.50.620">
    <property type="entry name" value="HUPs"/>
    <property type="match status" value="1"/>
</dbReference>
<keyword evidence="8 10" id="KW-0067">ATP-binding</keyword>
<feature type="binding site" evidence="10">
    <location>
        <position position="67"/>
    </location>
    <ligand>
        <name>Zn(2+)</name>
        <dbReference type="ChEBI" id="CHEBI:29105"/>
    </ligand>
</feature>
<name>A0ABR8WVN8_9MICO</name>
<dbReference type="SUPFAM" id="SSF52374">
    <property type="entry name" value="Nucleotidylyl transferase"/>
    <property type="match status" value="1"/>
</dbReference>
<evidence type="ECO:0000256" key="8">
    <source>
        <dbReference type="ARBA" id="ARBA00022840"/>
    </source>
</evidence>